<dbReference type="EMBL" id="BBLT01000005">
    <property type="protein sequence ID" value="GAL85615.1"/>
    <property type="molecule type" value="Genomic_DNA"/>
</dbReference>
<dbReference type="Pfam" id="PF00543">
    <property type="entry name" value="P-II"/>
    <property type="match status" value="1"/>
</dbReference>
<gene>
    <name evidence="1" type="ORF">MYP_2844</name>
</gene>
<dbReference type="GO" id="GO:0006808">
    <property type="term" value="P:regulation of nitrogen utilization"/>
    <property type="evidence" value="ECO:0007669"/>
    <property type="project" value="InterPro"/>
</dbReference>
<dbReference type="SMART" id="SM00938">
    <property type="entry name" value="P-II"/>
    <property type="match status" value="1"/>
</dbReference>
<evidence type="ECO:0000313" key="2">
    <source>
        <dbReference type="Proteomes" id="UP000030185"/>
    </source>
</evidence>
<dbReference type="eggNOG" id="COG0347">
    <property type="taxonomic scope" value="Bacteria"/>
</dbReference>
<dbReference type="Gene3D" id="3.30.70.120">
    <property type="match status" value="1"/>
</dbReference>
<dbReference type="PROSITE" id="PS51343">
    <property type="entry name" value="PII_GLNB_DOM"/>
    <property type="match status" value="1"/>
</dbReference>
<dbReference type="AlphaFoldDB" id="A0A098LF77"/>
<comment type="caution">
    <text evidence="1">The sequence shown here is derived from an EMBL/GenBank/DDBJ whole genome shotgun (WGS) entry which is preliminary data.</text>
</comment>
<keyword evidence="2" id="KW-1185">Reference proteome</keyword>
<proteinExistence type="predicted"/>
<reference evidence="1 2" key="1">
    <citation type="submission" date="2014-09" db="EMBL/GenBank/DDBJ databases">
        <title>Sporocytophaga myxococcoides PG-01 genome sequencing.</title>
        <authorList>
            <person name="Liu L."/>
            <person name="Gao P.J."/>
            <person name="Chen G.J."/>
            <person name="Wang L.S."/>
        </authorList>
    </citation>
    <scope>NUCLEOTIDE SEQUENCE [LARGE SCALE GENOMIC DNA]</scope>
    <source>
        <strain evidence="1 2">PG-01</strain>
    </source>
</reference>
<dbReference type="GO" id="GO:0005524">
    <property type="term" value="F:ATP binding"/>
    <property type="evidence" value="ECO:0007669"/>
    <property type="project" value="TreeGrafter"/>
</dbReference>
<dbReference type="InterPro" id="IPR002187">
    <property type="entry name" value="N-reg_PII"/>
</dbReference>
<dbReference type="STRING" id="153721.MYP_2844"/>
<dbReference type="Proteomes" id="UP000030185">
    <property type="component" value="Unassembled WGS sequence"/>
</dbReference>
<accession>A0A098LF77</accession>
<dbReference type="PRINTS" id="PR00340">
    <property type="entry name" value="PIIGLNB"/>
</dbReference>
<dbReference type="GO" id="GO:0005829">
    <property type="term" value="C:cytosol"/>
    <property type="evidence" value="ECO:0007669"/>
    <property type="project" value="TreeGrafter"/>
</dbReference>
<sequence>MKKIQAIIRASKFEEVRSALHKIGIEVFTYYDVKDAVFHRESKGAYRGTSIVDNASVSRRSIEIIVPSEDCEEVVNSIKMAASTGQVGDGKIVIFDVAELVKI</sequence>
<dbReference type="InterPro" id="IPR011322">
    <property type="entry name" value="N-reg_PII-like_a/b"/>
</dbReference>
<dbReference type="SUPFAM" id="SSF54913">
    <property type="entry name" value="GlnB-like"/>
    <property type="match status" value="1"/>
</dbReference>
<name>A0A098LF77_9BACT</name>
<dbReference type="PANTHER" id="PTHR30115">
    <property type="entry name" value="NITROGEN REGULATORY PROTEIN P-II"/>
    <property type="match status" value="1"/>
</dbReference>
<dbReference type="InterPro" id="IPR015867">
    <property type="entry name" value="N-reg_PII/ATP_PRibTrfase_C"/>
</dbReference>
<organism evidence="1 2">
    <name type="scientific">Sporocytophaga myxococcoides</name>
    <dbReference type="NCBI Taxonomy" id="153721"/>
    <lineage>
        <taxon>Bacteria</taxon>
        <taxon>Pseudomonadati</taxon>
        <taxon>Bacteroidota</taxon>
        <taxon>Cytophagia</taxon>
        <taxon>Cytophagales</taxon>
        <taxon>Cytophagaceae</taxon>
        <taxon>Sporocytophaga</taxon>
    </lineage>
</organism>
<dbReference type="GO" id="GO:0030234">
    <property type="term" value="F:enzyme regulator activity"/>
    <property type="evidence" value="ECO:0007669"/>
    <property type="project" value="InterPro"/>
</dbReference>
<dbReference type="RefSeq" id="WP_045464388.1">
    <property type="nucleotide sequence ID" value="NZ_BBLT01000005.1"/>
</dbReference>
<dbReference type="OrthoDB" id="9802729at2"/>
<protein>
    <submittedName>
        <fullName evidence="1">Nitrogen regulatory protein P-II</fullName>
    </submittedName>
</protein>
<evidence type="ECO:0000313" key="1">
    <source>
        <dbReference type="EMBL" id="GAL85615.1"/>
    </source>
</evidence>
<dbReference type="PANTHER" id="PTHR30115:SF11">
    <property type="entry name" value="NITROGEN REGULATORY PROTEIN P-II HOMOLOG"/>
    <property type="match status" value="1"/>
</dbReference>